<accession>A0AAP0P8X4</accession>
<name>A0AAP0P8X4_9MAGN</name>
<proteinExistence type="predicted"/>
<protein>
    <submittedName>
        <fullName evidence="1">Uncharacterized protein</fullName>
    </submittedName>
</protein>
<sequence>MVSIPLNLASVMNPLCTQPFRSHCRKMELRRQLCWVWDIYEISSRFASYESRGKSDGCHFNIIF</sequence>
<comment type="caution">
    <text evidence="1">The sequence shown here is derived from an EMBL/GenBank/DDBJ whole genome shotgun (WGS) entry which is preliminary data.</text>
</comment>
<dbReference type="AlphaFoldDB" id="A0AAP0P8X4"/>
<dbReference type="EMBL" id="JBBNAF010000006">
    <property type="protein sequence ID" value="KAK9135548.1"/>
    <property type="molecule type" value="Genomic_DNA"/>
</dbReference>
<dbReference type="Proteomes" id="UP001420932">
    <property type="component" value="Unassembled WGS sequence"/>
</dbReference>
<gene>
    <name evidence="1" type="ORF">Syun_014878</name>
</gene>
<organism evidence="1 2">
    <name type="scientific">Stephania yunnanensis</name>
    <dbReference type="NCBI Taxonomy" id="152371"/>
    <lineage>
        <taxon>Eukaryota</taxon>
        <taxon>Viridiplantae</taxon>
        <taxon>Streptophyta</taxon>
        <taxon>Embryophyta</taxon>
        <taxon>Tracheophyta</taxon>
        <taxon>Spermatophyta</taxon>
        <taxon>Magnoliopsida</taxon>
        <taxon>Ranunculales</taxon>
        <taxon>Menispermaceae</taxon>
        <taxon>Menispermoideae</taxon>
        <taxon>Cissampelideae</taxon>
        <taxon>Stephania</taxon>
    </lineage>
</organism>
<keyword evidence="2" id="KW-1185">Reference proteome</keyword>
<evidence type="ECO:0000313" key="2">
    <source>
        <dbReference type="Proteomes" id="UP001420932"/>
    </source>
</evidence>
<evidence type="ECO:0000313" key="1">
    <source>
        <dbReference type="EMBL" id="KAK9135548.1"/>
    </source>
</evidence>
<reference evidence="1 2" key="1">
    <citation type="submission" date="2024-01" db="EMBL/GenBank/DDBJ databases">
        <title>Genome assemblies of Stephania.</title>
        <authorList>
            <person name="Yang L."/>
        </authorList>
    </citation>
    <scope>NUCLEOTIDE SEQUENCE [LARGE SCALE GENOMIC DNA]</scope>
    <source>
        <strain evidence="1">YNDBR</strain>
        <tissue evidence="1">Leaf</tissue>
    </source>
</reference>